<feature type="transmembrane region" description="Helical" evidence="1">
    <location>
        <begin position="302"/>
        <end position="323"/>
    </location>
</feature>
<protein>
    <submittedName>
        <fullName evidence="3">G protein-coupled receptor</fullName>
    </submittedName>
</protein>
<proteinExistence type="predicted"/>
<dbReference type="Pfam" id="PF10321">
    <property type="entry name" value="7TM_GPCR_Srt"/>
    <property type="match status" value="1"/>
</dbReference>
<keyword evidence="1" id="KW-0472">Membrane</keyword>
<accession>A0A183CDI5</accession>
<reference evidence="3" key="3">
    <citation type="submission" date="2016-06" db="UniProtKB">
        <authorList>
            <consortium name="WormBaseParasite"/>
        </authorList>
    </citation>
    <scope>IDENTIFICATION</scope>
</reference>
<evidence type="ECO:0000256" key="1">
    <source>
        <dbReference type="SAM" id="Phobius"/>
    </source>
</evidence>
<evidence type="ECO:0000313" key="3">
    <source>
        <dbReference type="WBParaSite" id="GPLIN_001093900"/>
    </source>
</evidence>
<feature type="transmembrane region" description="Helical" evidence="1">
    <location>
        <begin position="240"/>
        <end position="261"/>
    </location>
</feature>
<dbReference type="PANTHER" id="PTHR23021">
    <property type="entry name" value="SERPENTINE RECEPTOR, CLASS T"/>
    <property type="match status" value="1"/>
</dbReference>
<feature type="transmembrane region" description="Helical" evidence="1">
    <location>
        <begin position="273"/>
        <end position="290"/>
    </location>
</feature>
<dbReference type="Proteomes" id="UP000050741">
    <property type="component" value="Unassembled WGS sequence"/>
</dbReference>
<reference evidence="2" key="1">
    <citation type="submission" date="2013-12" db="EMBL/GenBank/DDBJ databases">
        <authorList>
            <person name="Aslett M."/>
        </authorList>
    </citation>
    <scope>NUCLEOTIDE SEQUENCE [LARGE SCALE GENOMIC DNA]</scope>
    <source>
        <strain evidence="2">Lindley</strain>
    </source>
</reference>
<keyword evidence="1" id="KW-1133">Transmembrane helix</keyword>
<sequence length="389" mass="43301">MFYIAIADMICLLLCGIMTGYLAIIGAVFCTAPTFIYISGAIALALWVIESTAEILLAFNRCLELSNSWLANLLFGGKRIYLCMSMPTLYGLYFVLFTKPIIFNGIYVTWFQNPHVGYIDSFENTYRNDMQNIHDFIVVAVLPSIYLLFALIVCVKGRKVSAACGANSSLINQKSIFIQVVLISCVNAIASAIYVSMNFVPLSELLILVGQFCWLMAHGIPPFIYLLLNKTVRHDVFIMFARPIAMVFPCITLPAGAMSTLETNHVTSTTTSTNSIRTIMYSLPFIYLLLNKTVRHDVFIMFARPIAMVFPCITLPAGAMSTLETNHVTSTTTSTNSIRTIMSQTNRMNPHATIGHVQQKGSKSDEQIQRVQMSDFSRTTLVNACCKNK</sequence>
<feature type="transmembrane region" description="Helical" evidence="1">
    <location>
        <begin position="7"/>
        <end position="29"/>
    </location>
</feature>
<evidence type="ECO:0000313" key="2">
    <source>
        <dbReference type="Proteomes" id="UP000050741"/>
    </source>
</evidence>
<feature type="transmembrane region" description="Helical" evidence="1">
    <location>
        <begin position="176"/>
        <end position="199"/>
    </location>
</feature>
<feature type="transmembrane region" description="Helical" evidence="1">
    <location>
        <begin position="136"/>
        <end position="155"/>
    </location>
</feature>
<organism evidence="2 3">
    <name type="scientific">Globodera pallida</name>
    <name type="common">Potato cyst nematode worm</name>
    <name type="synonym">Heterodera pallida</name>
    <dbReference type="NCBI Taxonomy" id="36090"/>
    <lineage>
        <taxon>Eukaryota</taxon>
        <taxon>Metazoa</taxon>
        <taxon>Ecdysozoa</taxon>
        <taxon>Nematoda</taxon>
        <taxon>Chromadorea</taxon>
        <taxon>Rhabditida</taxon>
        <taxon>Tylenchina</taxon>
        <taxon>Tylenchomorpha</taxon>
        <taxon>Tylenchoidea</taxon>
        <taxon>Heteroderidae</taxon>
        <taxon>Heteroderinae</taxon>
        <taxon>Globodera</taxon>
    </lineage>
</organism>
<name>A0A183CDI5_GLOPA</name>
<dbReference type="Gene3D" id="1.20.1070.10">
    <property type="entry name" value="Rhodopsin 7-helix transmembrane proteins"/>
    <property type="match status" value="1"/>
</dbReference>
<dbReference type="SUPFAM" id="SSF81321">
    <property type="entry name" value="Family A G protein-coupled receptor-like"/>
    <property type="match status" value="1"/>
</dbReference>
<reference evidence="2" key="2">
    <citation type="submission" date="2014-05" db="EMBL/GenBank/DDBJ databases">
        <title>The genome and life-stage specific transcriptomes of Globodera pallida elucidate key aspects of plant parasitism by a cyst nematode.</title>
        <authorList>
            <person name="Cotton J.A."/>
            <person name="Lilley C.J."/>
            <person name="Jones L.M."/>
            <person name="Kikuchi T."/>
            <person name="Reid A.J."/>
            <person name="Thorpe P."/>
            <person name="Tsai I.J."/>
            <person name="Beasley H."/>
            <person name="Blok V."/>
            <person name="Cock P.J.A."/>
            <person name="Van den Akker S.E."/>
            <person name="Holroyd N."/>
            <person name="Hunt M."/>
            <person name="Mantelin S."/>
            <person name="Naghra H."/>
            <person name="Pain A."/>
            <person name="Palomares-Rius J.E."/>
            <person name="Zarowiecki M."/>
            <person name="Berriman M."/>
            <person name="Jones J.T."/>
            <person name="Urwin P.E."/>
        </authorList>
    </citation>
    <scope>NUCLEOTIDE SEQUENCE [LARGE SCALE GENOMIC DNA]</scope>
    <source>
        <strain evidence="2">Lindley</strain>
    </source>
</reference>
<feature type="transmembrane region" description="Helical" evidence="1">
    <location>
        <begin position="205"/>
        <end position="228"/>
    </location>
</feature>
<feature type="transmembrane region" description="Helical" evidence="1">
    <location>
        <begin position="35"/>
        <end position="59"/>
    </location>
</feature>
<dbReference type="PANTHER" id="PTHR23021:SF11">
    <property type="entry name" value="SERPENTINE RECEPTOR, CLASS T"/>
    <property type="match status" value="1"/>
</dbReference>
<dbReference type="InterPro" id="IPR019425">
    <property type="entry name" value="7TM_GPCR_serpentine_rcpt_Srt"/>
</dbReference>
<keyword evidence="1" id="KW-0812">Transmembrane</keyword>
<feature type="transmembrane region" description="Helical" evidence="1">
    <location>
        <begin position="80"/>
        <end position="102"/>
    </location>
</feature>
<dbReference type="WBParaSite" id="GPLIN_001093900">
    <property type="protein sequence ID" value="GPLIN_001093900"/>
    <property type="gene ID" value="GPLIN_001093900"/>
</dbReference>
<dbReference type="AlphaFoldDB" id="A0A183CDI5"/>
<keyword evidence="2" id="KW-1185">Reference proteome</keyword>